<dbReference type="Proteomes" id="UP001139648">
    <property type="component" value="Unassembled WGS sequence"/>
</dbReference>
<gene>
    <name evidence="2" type="ORF">HD597_004057</name>
</gene>
<feature type="transmembrane region" description="Helical" evidence="1">
    <location>
        <begin position="136"/>
        <end position="158"/>
    </location>
</feature>
<keyword evidence="1" id="KW-0472">Membrane</keyword>
<feature type="transmembrane region" description="Helical" evidence="1">
    <location>
        <begin position="278"/>
        <end position="297"/>
    </location>
</feature>
<sequence>MAVELTLVRMKLALLRHSREGKQGAMTSTGAALGVVLAGGTLWLSVSGDAGALAAAYAVWMLGWTLGPVVMGGGDESLRPEHFSLAGLKAHRLAGGLLAAAFVGTAPLVGLAALLGLAVSGGREGVAGLLTAVPAIVLQLALFVLLSKVAVGLLGLALRSRLGAIGAGLINGAVLAAGCQIWVFLAAFDQSGVPAAVWLLPSGWGLLAVRGDLAALAALAVLDLLLLAAWTVLLSRRSGAPRTSGRPRRSIAARGAGGAVAAKELRTWSRDLARNHQFVFALSFGVCFAAAPLIIGWDGMLPAAGPIFVVMAASMTSNLYGTDGTALWLTLLTPDGDDVRGRQHAWLAVIAPAALVITVVTTAIAGGRWPLVLALLPALLGGAAGLVPLLSVYGLIPGTDPARRGGNPLRVSDDSGGLTGLAYLMLALVAATGVPAGLVASSYGWAGVPTGTATGLLCYWALGRLAGHRLRARGPELLQTMRTGRRPGTASRLASLPRHRQAVAWTGFGLGAVPLFPQGVVAGILVANGFERHTWFLATYMPPGLRWPVVTGMILLGLTTYGMAFLQARRAGLAANHPRSLRARRPAPH</sequence>
<feature type="transmembrane region" description="Helical" evidence="1">
    <location>
        <begin position="502"/>
        <end position="527"/>
    </location>
</feature>
<dbReference type="RefSeq" id="WP_253744183.1">
    <property type="nucleotide sequence ID" value="NZ_BAABKA010000103.1"/>
</dbReference>
<feature type="transmembrane region" description="Helical" evidence="1">
    <location>
        <begin position="213"/>
        <end position="234"/>
    </location>
</feature>
<feature type="transmembrane region" description="Helical" evidence="1">
    <location>
        <begin position="93"/>
        <end position="116"/>
    </location>
</feature>
<keyword evidence="1" id="KW-1133">Transmembrane helix</keyword>
<comment type="caution">
    <text evidence="2">The sequence shown here is derived from an EMBL/GenBank/DDBJ whole genome shotgun (WGS) entry which is preliminary data.</text>
</comment>
<feature type="transmembrane region" description="Helical" evidence="1">
    <location>
        <begin position="344"/>
        <end position="365"/>
    </location>
</feature>
<organism evidence="2 3">
    <name type="scientific">Nonomuraea thailandensis</name>
    <dbReference type="NCBI Taxonomy" id="1188745"/>
    <lineage>
        <taxon>Bacteria</taxon>
        <taxon>Bacillati</taxon>
        <taxon>Actinomycetota</taxon>
        <taxon>Actinomycetes</taxon>
        <taxon>Streptosporangiales</taxon>
        <taxon>Streptosporangiaceae</taxon>
        <taxon>Nonomuraea</taxon>
    </lineage>
</organism>
<dbReference type="EMBL" id="JAMZEB010000002">
    <property type="protein sequence ID" value="MCP2357037.1"/>
    <property type="molecule type" value="Genomic_DNA"/>
</dbReference>
<feature type="transmembrane region" description="Helical" evidence="1">
    <location>
        <begin position="52"/>
        <end position="72"/>
    </location>
</feature>
<name>A0A9X2K193_9ACTN</name>
<feature type="transmembrane region" description="Helical" evidence="1">
    <location>
        <begin position="371"/>
        <end position="396"/>
    </location>
</feature>
<dbReference type="AlphaFoldDB" id="A0A9X2K193"/>
<feature type="transmembrane region" description="Helical" evidence="1">
    <location>
        <begin position="25"/>
        <end position="46"/>
    </location>
</feature>
<feature type="transmembrane region" description="Helical" evidence="1">
    <location>
        <begin position="547"/>
        <end position="566"/>
    </location>
</feature>
<reference evidence="2" key="1">
    <citation type="submission" date="2022-06" db="EMBL/GenBank/DDBJ databases">
        <title>Sequencing the genomes of 1000 actinobacteria strains.</title>
        <authorList>
            <person name="Klenk H.-P."/>
        </authorList>
    </citation>
    <scope>NUCLEOTIDE SEQUENCE</scope>
    <source>
        <strain evidence="2">DSM 46694</strain>
    </source>
</reference>
<protein>
    <submittedName>
        <fullName evidence="2">ABC-2 type transport system permease protein</fullName>
    </submittedName>
</protein>
<keyword evidence="3" id="KW-1185">Reference proteome</keyword>
<accession>A0A9X2K193</accession>
<feature type="transmembrane region" description="Helical" evidence="1">
    <location>
        <begin position="303"/>
        <end position="332"/>
    </location>
</feature>
<feature type="transmembrane region" description="Helical" evidence="1">
    <location>
        <begin position="165"/>
        <end position="188"/>
    </location>
</feature>
<proteinExistence type="predicted"/>
<evidence type="ECO:0000313" key="3">
    <source>
        <dbReference type="Proteomes" id="UP001139648"/>
    </source>
</evidence>
<evidence type="ECO:0000313" key="2">
    <source>
        <dbReference type="EMBL" id="MCP2357037.1"/>
    </source>
</evidence>
<feature type="transmembrane region" description="Helical" evidence="1">
    <location>
        <begin position="443"/>
        <end position="462"/>
    </location>
</feature>
<feature type="transmembrane region" description="Helical" evidence="1">
    <location>
        <begin position="417"/>
        <end position="437"/>
    </location>
</feature>
<evidence type="ECO:0000256" key="1">
    <source>
        <dbReference type="SAM" id="Phobius"/>
    </source>
</evidence>
<keyword evidence="1" id="KW-0812">Transmembrane</keyword>